<sequence length="169" mass="18646">MAPSTHYRRLIQALFFALFFYQCSAQLGTAITYPISNDTVTPGQKIDILYHYQNMGNGSYTVDVDLWQDNAVSILAKNIATDVSVPSGSSAGTKLDFSLNATYTWTVPKGLNETVYLTVTTKPDLENKLAFTMRSRPIVLHINAGLKNMPIQKLGLLALSIGILYFVGF</sequence>
<feature type="chain" id="PRO_5034705573" description="Translocon-associated protein subunit beta" evidence="1">
    <location>
        <begin position="26"/>
        <end position="169"/>
    </location>
</feature>
<evidence type="ECO:0000313" key="2">
    <source>
        <dbReference type="EMBL" id="KAG2207529.1"/>
    </source>
</evidence>
<evidence type="ECO:0000256" key="1">
    <source>
        <dbReference type="SAM" id="SignalP"/>
    </source>
</evidence>
<name>A0A8H7RAS5_9FUNG</name>
<dbReference type="EMBL" id="JAEPRD010000024">
    <property type="protein sequence ID" value="KAG2207529.1"/>
    <property type="molecule type" value="Genomic_DNA"/>
</dbReference>
<protein>
    <recommendedName>
        <fullName evidence="4">Translocon-associated protein subunit beta</fullName>
    </recommendedName>
</protein>
<gene>
    <name evidence="2" type="ORF">INT47_004279</name>
</gene>
<feature type="signal peptide" evidence="1">
    <location>
        <begin position="1"/>
        <end position="25"/>
    </location>
</feature>
<reference evidence="2" key="1">
    <citation type="submission" date="2020-12" db="EMBL/GenBank/DDBJ databases">
        <title>Metabolic potential, ecology and presence of endohyphal bacteria is reflected in genomic diversity of Mucoromycotina.</title>
        <authorList>
            <person name="Muszewska A."/>
            <person name="Okrasinska A."/>
            <person name="Steczkiewicz K."/>
            <person name="Drgas O."/>
            <person name="Orlowska M."/>
            <person name="Perlinska-Lenart U."/>
            <person name="Aleksandrzak-Piekarczyk T."/>
            <person name="Szatraj K."/>
            <person name="Zielenkiewicz U."/>
            <person name="Pilsyk S."/>
            <person name="Malc E."/>
            <person name="Mieczkowski P."/>
            <person name="Kruszewska J.S."/>
            <person name="Biernat P."/>
            <person name="Pawlowska J."/>
        </authorList>
    </citation>
    <scope>NUCLEOTIDE SEQUENCE</scope>
    <source>
        <strain evidence="2">WA0000017839</strain>
    </source>
</reference>
<organism evidence="2 3">
    <name type="scientific">Mucor saturninus</name>
    <dbReference type="NCBI Taxonomy" id="64648"/>
    <lineage>
        <taxon>Eukaryota</taxon>
        <taxon>Fungi</taxon>
        <taxon>Fungi incertae sedis</taxon>
        <taxon>Mucoromycota</taxon>
        <taxon>Mucoromycotina</taxon>
        <taxon>Mucoromycetes</taxon>
        <taxon>Mucorales</taxon>
        <taxon>Mucorineae</taxon>
        <taxon>Mucoraceae</taxon>
        <taxon>Mucor</taxon>
    </lineage>
</organism>
<evidence type="ECO:0000313" key="3">
    <source>
        <dbReference type="Proteomes" id="UP000603453"/>
    </source>
</evidence>
<keyword evidence="1" id="KW-0732">Signal</keyword>
<dbReference type="Proteomes" id="UP000603453">
    <property type="component" value="Unassembled WGS sequence"/>
</dbReference>
<dbReference type="OrthoDB" id="2282137at2759"/>
<comment type="caution">
    <text evidence="2">The sequence shown here is derived from an EMBL/GenBank/DDBJ whole genome shotgun (WGS) entry which is preliminary data.</text>
</comment>
<accession>A0A8H7RAS5</accession>
<evidence type="ECO:0008006" key="4">
    <source>
        <dbReference type="Google" id="ProtNLM"/>
    </source>
</evidence>
<proteinExistence type="predicted"/>
<dbReference type="AlphaFoldDB" id="A0A8H7RAS5"/>
<keyword evidence="3" id="KW-1185">Reference proteome</keyword>